<dbReference type="RefSeq" id="WP_301200512.1">
    <property type="nucleotide sequence ID" value="NZ_JAPDPI010000029.1"/>
</dbReference>
<keyword evidence="1" id="KW-0732">Signal</keyword>
<dbReference type="EMBL" id="JAPDPI010000029">
    <property type="protein sequence ID" value="MCW3806771.1"/>
    <property type="molecule type" value="Genomic_DNA"/>
</dbReference>
<keyword evidence="3" id="KW-1185">Reference proteome</keyword>
<accession>A0AAE3MFJ9</accession>
<dbReference type="AlphaFoldDB" id="A0AAE3MFJ9"/>
<evidence type="ECO:0000313" key="2">
    <source>
        <dbReference type="EMBL" id="MCW3806771.1"/>
    </source>
</evidence>
<dbReference type="Pfam" id="PF11751">
    <property type="entry name" value="PorP_SprF"/>
    <property type="match status" value="1"/>
</dbReference>
<reference evidence="2" key="1">
    <citation type="submission" date="2022-10" db="EMBL/GenBank/DDBJ databases">
        <authorList>
            <person name="Yu W.X."/>
        </authorList>
    </citation>
    <scope>NUCLEOTIDE SEQUENCE</scope>
    <source>
        <strain evidence="2">D04</strain>
    </source>
</reference>
<feature type="chain" id="PRO_5042258210" evidence="1">
    <location>
        <begin position="22"/>
        <end position="315"/>
    </location>
</feature>
<dbReference type="InterPro" id="IPR019861">
    <property type="entry name" value="PorP/SprF_Bacteroidetes"/>
</dbReference>
<comment type="caution">
    <text evidence="2">The sequence shown here is derived from an EMBL/GenBank/DDBJ whole genome shotgun (WGS) entry which is preliminary data.</text>
</comment>
<sequence length="315" mass="35114">MVRRILIFVIFCIAAKMNAQFDPQYSQNMFNMLAVNPGYAGSSESINLVALNRNQWSGDLGIQTTVFSGDMPVNFLGLDSGIGLGIVNDEIGLITSLSMMLNYSARFELQKGTIAVGLSLGLVNQSIDGSGFKFPSMDNDVYVDDDPSLTSAEVSGSALDAGFGIFYKQKKLYAGASLSHLNKPRPNYKDEINFSYSRTFYLTCGYNHKVEDTPYEILPSLFYKTDGSSFQVDLNTLIRYKKRYWGGLTYRYQDAIVLMGGLEMKNGVRFGYSYDITTSAIGTAGKGGSHELMIGYNFDIDFEKRTKRYKSVRYL</sequence>
<dbReference type="NCBIfam" id="TIGR03519">
    <property type="entry name" value="T9SS_PorP_fam"/>
    <property type="match status" value="1"/>
</dbReference>
<name>A0AAE3MFJ9_9BACT</name>
<organism evidence="2 3">
    <name type="scientific">Plebeiibacterium marinum</name>
    <dbReference type="NCBI Taxonomy" id="2992111"/>
    <lineage>
        <taxon>Bacteria</taxon>
        <taxon>Pseudomonadati</taxon>
        <taxon>Bacteroidota</taxon>
        <taxon>Bacteroidia</taxon>
        <taxon>Marinilabiliales</taxon>
        <taxon>Marinilabiliaceae</taxon>
        <taxon>Plebeiibacterium</taxon>
    </lineage>
</organism>
<evidence type="ECO:0000313" key="3">
    <source>
        <dbReference type="Proteomes" id="UP001207408"/>
    </source>
</evidence>
<gene>
    <name evidence="2" type="ORF">OM074_14135</name>
</gene>
<evidence type="ECO:0000256" key="1">
    <source>
        <dbReference type="SAM" id="SignalP"/>
    </source>
</evidence>
<feature type="signal peptide" evidence="1">
    <location>
        <begin position="1"/>
        <end position="21"/>
    </location>
</feature>
<protein>
    <submittedName>
        <fullName evidence="2">Type IX secretion system membrane protein PorP/SprF</fullName>
    </submittedName>
</protein>
<dbReference type="Proteomes" id="UP001207408">
    <property type="component" value="Unassembled WGS sequence"/>
</dbReference>
<proteinExistence type="predicted"/>